<feature type="compositionally biased region" description="Pro residues" evidence="8">
    <location>
        <begin position="16"/>
        <end position="28"/>
    </location>
</feature>
<keyword evidence="5" id="KW-0406">Ion transport</keyword>
<dbReference type="EMBL" id="JACAGC010000001">
    <property type="protein sequence ID" value="KAF6390357.1"/>
    <property type="molecule type" value="Genomic_DNA"/>
</dbReference>
<keyword evidence="7" id="KW-0407">Ion channel</keyword>
<proteinExistence type="predicted"/>
<evidence type="ECO:0000256" key="7">
    <source>
        <dbReference type="ARBA" id="ARBA00023303"/>
    </source>
</evidence>
<evidence type="ECO:0000256" key="2">
    <source>
        <dbReference type="ARBA" id="ARBA00022448"/>
    </source>
</evidence>
<dbReference type="GO" id="GO:0032590">
    <property type="term" value="C:dendrite membrane"/>
    <property type="evidence" value="ECO:0007669"/>
    <property type="project" value="TreeGrafter"/>
</dbReference>
<feature type="region of interest" description="Disordered" evidence="8">
    <location>
        <begin position="1"/>
        <end position="28"/>
    </location>
</feature>
<dbReference type="GO" id="GO:0045211">
    <property type="term" value="C:postsynaptic membrane"/>
    <property type="evidence" value="ECO:0007669"/>
    <property type="project" value="TreeGrafter"/>
</dbReference>
<comment type="caution">
    <text evidence="10">The sequence shown here is derived from an EMBL/GenBank/DDBJ whole genome shotgun (WGS) entry which is preliminary data.</text>
</comment>
<name>A0A7J8AUT1_RHIFE</name>
<dbReference type="InterPro" id="IPR003131">
    <property type="entry name" value="T1-type_BTB"/>
</dbReference>
<evidence type="ECO:0000259" key="9">
    <source>
        <dbReference type="Pfam" id="PF02214"/>
    </source>
</evidence>
<reference evidence="10 11" key="1">
    <citation type="journal article" date="2020" name="Nature">
        <title>Six reference-quality genomes reveal evolution of bat adaptations.</title>
        <authorList>
            <person name="Jebb D."/>
            <person name="Huang Z."/>
            <person name="Pippel M."/>
            <person name="Hughes G.M."/>
            <person name="Lavrichenko K."/>
            <person name="Devanna P."/>
            <person name="Winkler S."/>
            <person name="Jermiin L.S."/>
            <person name="Skirmuntt E.C."/>
            <person name="Katzourakis A."/>
            <person name="Burkitt-Gray L."/>
            <person name="Ray D.A."/>
            <person name="Sullivan K.A.M."/>
            <person name="Roscito J.G."/>
            <person name="Kirilenko B.M."/>
            <person name="Davalos L.M."/>
            <person name="Corthals A.P."/>
            <person name="Power M.L."/>
            <person name="Jones G."/>
            <person name="Ransome R.D."/>
            <person name="Dechmann D.K.N."/>
            <person name="Locatelli A.G."/>
            <person name="Puechmaille S.J."/>
            <person name="Fedrigo O."/>
            <person name="Jarvis E.D."/>
            <person name="Hiller M."/>
            <person name="Vernes S.C."/>
            <person name="Myers E.W."/>
            <person name="Teeling E.C."/>
        </authorList>
    </citation>
    <scope>NUCLEOTIDE SEQUENCE [LARGE SCALE GENOMIC DNA]</scope>
    <source>
        <strain evidence="10">MRhiFer1</strain>
        <tissue evidence="10">Lung</tissue>
    </source>
</reference>
<keyword evidence="2" id="KW-0813">Transport</keyword>
<dbReference type="SUPFAM" id="SSF54695">
    <property type="entry name" value="POZ domain"/>
    <property type="match status" value="1"/>
</dbReference>
<dbReference type="GO" id="GO:0042734">
    <property type="term" value="C:presynaptic membrane"/>
    <property type="evidence" value="ECO:0007669"/>
    <property type="project" value="TreeGrafter"/>
</dbReference>
<evidence type="ECO:0000256" key="3">
    <source>
        <dbReference type="ARBA" id="ARBA00022692"/>
    </source>
</evidence>
<keyword evidence="6" id="KW-0472">Membrane</keyword>
<evidence type="ECO:0000313" key="10">
    <source>
        <dbReference type="EMBL" id="KAF6390357.1"/>
    </source>
</evidence>
<dbReference type="InterPro" id="IPR011333">
    <property type="entry name" value="SKP1/BTB/POZ_sf"/>
</dbReference>
<dbReference type="Pfam" id="PF02214">
    <property type="entry name" value="BTB_2"/>
    <property type="match status" value="1"/>
</dbReference>
<evidence type="ECO:0000313" key="11">
    <source>
        <dbReference type="Proteomes" id="UP000585614"/>
    </source>
</evidence>
<dbReference type="Gene3D" id="3.30.710.10">
    <property type="entry name" value="Potassium Channel Kv1.1, Chain A"/>
    <property type="match status" value="1"/>
</dbReference>
<dbReference type="InterPro" id="IPR028325">
    <property type="entry name" value="VG_K_chnl"/>
</dbReference>
<evidence type="ECO:0000256" key="6">
    <source>
        <dbReference type="ARBA" id="ARBA00023136"/>
    </source>
</evidence>
<dbReference type="GO" id="GO:0005251">
    <property type="term" value="F:delayed rectifier potassium channel activity"/>
    <property type="evidence" value="ECO:0007669"/>
    <property type="project" value="TreeGrafter"/>
</dbReference>
<keyword evidence="4" id="KW-1133">Transmembrane helix</keyword>
<dbReference type="PANTHER" id="PTHR11537">
    <property type="entry name" value="VOLTAGE-GATED POTASSIUM CHANNEL"/>
    <property type="match status" value="1"/>
</dbReference>
<feature type="domain" description="Potassium channel tetramerisation-type BTB" evidence="9">
    <location>
        <begin position="119"/>
        <end position="193"/>
    </location>
</feature>
<dbReference type="AlphaFoldDB" id="A0A7J8AUT1"/>
<dbReference type="GO" id="GO:0032809">
    <property type="term" value="C:neuronal cell body membrane"/>
    <property type="evidence" value="ECO:0007669"/>
    <property type="project" value="TreeGrafter"/>
</dbReference>
<feature type="compositionally biased region" description="Polar residues" evidence="8">
    <location>
        <begin position="1"/>
        <end position="10"/>
    </location>
</feature>
<protein>
    <recommendedName>
        <fullName evidence="9">Potassium channel tetramerisation-type BTB domain-containing protein</fullName>
    </recommendedName>
</protein>
<dbReference type="GO" id="GO:0001508">
    <property type="term" value="P:action potential"/>
    <property type="evidence" value="ECO:0007669"/>
    <property type="project" value="TreeGrafter"/>
</dbReference>
<dbReference type="GO" id="GO:0008076">
    <property type="term" value="C:voltage-gated potassium channel complex"/>
    <property type="evidence" value="ECO:0007669"/>
    <property type="project" value="InterPro"/>
</dbReference>
<gene>
    <name evidence="10" type="ORF">mRhiFer1_007926</name>
</gene>
<evidence type="ECO:0000256" key="4">
    <source>
        <dbReference type="ARBA" id="ARBA00022989"/>
    </source>
</evidence>
<keyword evidence="3" id="KW-0812">Transmembrane</keyword>
<dbReference type="Proteomes" id="UP000585614">
    <property type="component" value="Unassembled WGS sequence"/>
</dbReference>
<dbReference type="GO" id="GO:0043679">
    <property type="term" value="C:axon terminus"/>
    <property type="evidence" value="ECO:0007669"/>
    <property type="project" value="TreeGrafter"/>
</dbReference>
<dbReference type="PANTHER" id="PTHR11537:SF235">
    <property type="entry name" value="POTASSIUM VOLTAGE-GATED CHANNEL SUBFAMILY C MEMBER 1-LIKE"/>
    <property type="match status" value="1"/>
</dbReference>
<sequence length="231" mass="24801">MQEQSRTQEAATMLATPPPTPPLALPPSQPLVPSLPVFVSHAKQPRKELIKPKAILGRPVERPMEAAAVAAGDAAGVADECPGPGARGVGVKNHRCQRIRASREAGSRYAMEGLDDKLILNVGGMRHETYINTVRAFPVTRLYKLMEPPTPGTPAAQGPPIRECFFDRNPELCGYVLGYYHTRQLHCPANVCPRGGIELLGSRGSTSGILLLTQTEWQGDQNPGLSVLGGL</sequence>
<evidence type="ECO:0000256" key="8">
    <source>
        <dbReference type="SAM" id="MobiDB-lite"/>
    </source>
</evidence>
<organism evidence="10 11">
    <name type="scientific">Rhinolophus ferrumequinum</name>
    <name type="common">Greater horseshoe bat</name>
    <dbReference type="NCBI Taxonomy" id="59479"/>
    <lineage>
        <taxon>Eukaryota</taxon>
        <taxon>Metazoa</taxon>
        <taxon>Chordata</taxon>
        <taxon>Craniata</taxon>
        <taxon>Vertebrata</taxon>
        <taxon>Euteleostomi</taxon>
        <taxon>Mammalia</taxon>
        <taxon>Eutheria</taxon>
        <taxon>Laurasiatheria</taxon>
        <taxon>Chiroptera</taxon>
        <taxon>Yinpterochiroptera</taxon>
        <taxon>Rhinolophoidea</taxon>
        <taxon>Rhinolophidae</taxon>
        <taxon>Rhinolophinae</taxon>
        <taxon>Rhinolophus</taxon>
    </lineage>
</organism>
<accession>A0A7J8AUT1</accession>
<dbReference type="GO" id="GO:0051260">
    <property type="term" value="P:protein homooligomerization"/>
    <property type="evidence" value="ECO:0007669"/>
    <property type="project" value="InterPro"/>
</dbReference>
<comment type="subcellular location">
    <subcellularLocation>
        <location evidence="1">Membrane</location>
        <topology evidence="1">Multi-pass membrane protein</topology>
    </subcellularLocation>
</comment>
<evidence type="ECO:0000256" key="1">
    <source>
        <dbReference type="ARBA" id="ARBA00004141"/>
    </source>
</evidence>
<evidence type="ECO:0000256" key="5">
    <source>
        <dbReference type="ARBA" id="ARBA00023065"/>
    </source>
</evidence>